<evidence type="ECO:0000313" key="2">
    <source>
        <dbReference type="Proteomes" id="UP001610444"/>
    </source>
</evidence>
<proteinExistence type="predicted"/>
<accession>A0ABR4LB65</accession>
<gene>
    <name evidence="1" type="ORF">BJX68DRAFT_260515</name>
</gene>
<reference evidence="1 2" key="1">
    <citation type="submission" date="2024-07" db="EMBL/GenBank/DDBJ databases">
        <title>Section-level genome sequencing and comparative genomics of Aspergillus sections Usti and Cavernicolus.</title>
        <authorList>
            <consortium name="Lawrence Berkeley National Laboratory"/>
            <person name="Nybo J.L."/>
            <person name="Vesth T.C."/>
            <person name="Theobald S."/>
            <person name="Frisvad J.C."/>
            <person name="Larsen T.O."/>
            <person name="Kjaerboelling I."/>
            <person name="Rothschild-Mancinelli K."/>
            <person name="Lyhne E.K."/>
            <person name="Kogle M.E."/>
            <person name="Barry K."/>
            <person name="Clum A."/>
            <person name="Na H."/>
            <person name="Ledsgaard L."/>
            <person name="Lin J."/>
            <person name="Lipzen A."/>
            <person name="Kuo A."/>
            <person name="Riley R."/>
            <person name="Mondo S."/>
            <person name="LaButti K."/>
            <person name="Haridas S."/>
            <person name="Pangalinan J."/>
            <person name="Salamov A.A."/>
            <person name="Simmons B.A."/>
            <person name="Magnuson J.K."/>
            <person name="Chen J."/>
            <person name="Drula E."/>
            <person name="Henrissat B."/>
            <person name="Wiebenga A."/>
            <person name="Lubbers R.J."/>
            <person name="Gomes A.C."/>
            <person name="Macurrencykelacurrency M.R."/>
            <person name="Stajich J."/>
            <person name="Grigoriev I.V."/>
            <person name="Mortensen U.H."/>
            <person name="De vries R.P."/>
            <person name="Baker S.E."/>
            <person name="Andersen M.R."/>
        </authorList>
    </citation>
    <scope>NUCLEOTIDE SEQUENCE [LARGE SCALE GENOMIC DNA]</scope>
    <source>
        <strain evidence="1 2">CBS 756.74</strain>
    </source>
</reference>
<sequence>MLRTSQSLYGLLLYIEKVFKWRHNRNNTTRTAKTKPKAQEALMLSLLARKTLNNVTARRRSSNIRSNNNLMLQKQLLLPVFLAEYCIWWSEETGNDMFTAPELLEEVWGLCQ</sequence>
<protein>
    <submittedName>
        <fullName evidence="1">Uncharacterized protein</fullName>
    </submittedName>
</protein>
<comment type="caution">
    <text evidence="1">The sequence shown here is derived from an EMBL/GenBank/DDBJ whole genome shotgun (WGS) entry which is preliminary data.</text>
</comment>
<organism evidence="1 2">
    <name type="scientific">Aspergillus pseudodeflectus</name>
    <dbReference type="NCBI Taxonomy" id="176178"/>
    <lineage>
        <taxon>Eukaryota</taxon>
        <taxon>Fungi</taxon>
        <taxon>Dikarya</taxon>
        <taxon>Ascomycota</taxon>
        <taxon>Pezizomycotina</taxon>
        <taxon>Eurotiomycetes</taxon>
        <taxon>Eurotiomycetidae</taxon>
        <taxon>Eurotiales</taxon>
        <taxon>Aspergillaceae</taxon>
        <taxon>Aspergillus</taxon>
        <taxon>Aspergillus subgen. Nidulantes</taxon>
    </lineage>
</organism>
<dbReference type="GeneID" id="98159066"/>
<dbReference type="Proteomes" id="UP001610444">
    <property type="component" value="Unassembled WGS sequence"/>
</dbReference>
<dbReference type="RefSeq" id="XP_070905795.1">
    <property type="nucleotide sequence ID" value="XM_071043902.1"/>
</dbReference>
<keyword evidence="2" id="KW-1185">Reference proteome</keyword>
<name>A0ABR4LB65_9EURO</name>
<evidence type="ECO:0000313" key="1">
    <source>
        <dbReference type="EMBL" id="KAL2861705.1"/>
    </source>
</evidence>
<dbReference type="EMBL" id="JBFXLR010000001">
    <property type="protein sequence ID" value="KAL2861705.1"/>
    <property type="molecule type" value="Genomic_DNA"/>
</dbReference>